<comment type="caution">
    <text evidence="2">The sequence shown here is derived from an EMBL/GenBank/DDBJ whole genome shotgun (WGS) entry which is preliminary data.</text>
</comment>
<dbReference type="RefSeq" id="WP_379840730.1">
    <property type="nucleotide sequence ID" value="NZ_JBHSMA010000001.1"/>
</dbReference>
<organism evidence="2 3">
    <name type="scientific">Larkinella bovis</name>
    <dbReference type="NCBI Taxonomy" id="683041"/>
    <lineage>
        <taxon>Bacteria</taxon>
        <taxon>Pseudomonadati</taxon>
        <taxon>Bacteroidota</taxon>
        <taxon>Cytophagia</taxon>
        <taxon>Cytophagales</taxon>
        <taxon>Spirosomataceae</taxon>
        <taxon>Larkinella</taxon>
    </lineage>
</organism>
<evidence type="ECO:0000313" key="2">
    <source>
        <dbReference type="EMBL" id="MFC5408043.1"/>
    </source>
</evidence>
<dbReference type="Pfam" id="PF08000">
    <property type="entry name" value="bPH_1"/>
    <property type="match status" value="1"/>
</dbReference>
<protein>
    <submittedName>
        <fullName evidence="2">PH domain-containing protein</fullName>
    </submittedName>
</protein>
<evidence type="ECO:0000259" key="1">
    <source>
        <dbReference type="Pfam" id="PF08000"/>
    </source>
</evidence>
<reference evidence="3" key="1">
    <citation type="journal article" date="2019" name="Int. J. Syst. Evol. Microbiol.">
        <title>The Global Catalogue of Microorganisms (GCM) 10K type strain sequencing project: providing services to taxonomists for standard genome sequencing and annotation.</title>
        <authorList>
            <consortium name="The Broad Institute Genomics Platform"/>
            <consortium name="The Broad Institute Genome Sequencing Center for Infectious Disease"/>
            <person name="Wu L."/>
            <person name="Ma J."/>
        </authorList>
    </citation>
    <scope>NUCLEOTIDE SEQUENCE [LARGE SCALE GENOMIC DNA]</scope>
    <source>
        <strain evidence="3">CCUG 55250</strain>
    </source>
</reference>
<proteinExistence type="predicted"/>
<dbReference type="Proteomes" id="UP001596106">
    <property type="component" value="Unassembled WGS sequence"/>
</dbReference>
<name>A0ABW0I416_9BACT</name>
<dbReference type="InterPro" id="IPR037063">
    <property type="entry name" value="PHb_sf"/>
</dbReference>
<gene>
    <name evidence="2" type="ORF">ACFPMF_01890</name>
</gene>
<accession>A0ABW0I416</accession>
<dbReference type="PANTHER" id="PTHR35796:SF3">
    <property type="entry name" value="BHLH DOMAIN-CONTAINING PROTEIN"/>
    <property type="match status" value="1"/>
</dbReference>
<dbReference type="PANTHER" id="PTHR35796">
    <property type="entry name" value="HYPOTHETICAL CYTOSOLIC PROTEIN"/>
    <property type="match status" value="1"/>
</dbReference>
<dbReference type="CDD" id="cd13225">
    <property type="entry name" value="PH-like_bacteria"/>
    <property type="match status" value="1"/>
</dbReference>
<dbReference type="Gene3D" id="2.30.29.50">
    <property type="entry name" value="Bacterial Pleckstrin homology domain"/>
    <property type="match status" value="1"/>
</dbReference>
<feature type="domain" description="Bacterial Pleckstrin homology" evidence="1">
    <location>
        <begin position="2"/>
        <end position="124"/>
    </location>
</feature>
<sequence>MGLFSAFMGNAGVASPDELQNEYGKLLADNEHIEVGFKLIRDVFLFTNKRMILIDKQGLTGKKIDYRSILYKSISRFSIETAGHFDLDAELKIWISSEIIPSISKKFNKDVNVYDLQRVLANHVLN</sequence>
<dbReference type="SUPFAM" id="SSF50729">
    <property type="entry name" value="PH domain-like"/>
    <property type="match status" value="1"/>
</dbReference>
<dbReference type="EMBL" id="JBHSMA010000001">
    <property type="protein sequence ID" value="MFC5408043.1"/>
    <property type="molecule type" value="Genomic_DNA"/>
</dbReference>
<keyword evidence="3" id="KW-1185">Reference proteome</keyword>
<evidence type="ECO:0000313" key="3">
    <source>
        <dbReference type="Proteomes" id="UP001596106"/>
    </source>
</evidence>
<dbReference type="InterPro" id="IPR012544">
    <property type="entry name" value="PHb"/>
</dbReference>